<feature type="chain" id="PRO_5043606428" description="Cytochrome b561 domain-containing protein" evidence="9">
    <location>
        <begin position="28"/>
        <end position="244"/>
    </location>
</feature>
<feature type="region of interest" description="Disordered" evidence="7">
    <location>
        <begin position="219"/>
        <end position="244"/>
    </location>
</feature>
<evidence type="ECO:0000256" key="1">
    <source>
        <dbReference type="ARBA" id="ARBA00004370"/>
    </source>
</evidence>
<dbReference type="PANTHER" id="PTHR47797:SF3">
    <property type="entry name" value="CYTOCHROME B561 DOMAIN-CONTAINING PROTEIN"/>
    <property type="match status" value="1"/>
</dbReference>
<evidence type="ECO:0000256" key="6">
    <source>
        <dbReference type="ARBA" id="ARBA00023136"/>
    </source>
</evidence>
<feature type="domain" description="Cytochrome b561" evidence="10">
    <location>
        <begin position="18"/>
        <end position="217"/>
    </location>
</feature>
<feature type="signal peptide" evidence="9">
    <location>
        <begin position="1"/>
        <end position="27"/>
    </location>
</feature>
<reference evidence="11 12" key="1">
    <citation type="submission" date="2023-10" db="EMBL/GenBank/DDBJ databases">
        <authorList>
            <person name="Maclean D."/>
            <person name="Macfadyen A."/>
        </authorList>
    </citation>
    <scope>NUCLEOTIDE SEQUENCE [LARGE SCALE GENOMIC DNA]</scope>
</reference>
<dbReference type="AlphaFoldDB" id="A0AAV1II23"/>
<protein>
    <recommendedName>
        <fullName evidence="10">Cytochrome b561 domain-containing protein</fullName>
    </recommendedName>
</protein>
<comment type="caution">
    <text evidence="11">The sequence shown here is derived from an EMBL/GenBank/DDBJ whole genome shotgun (WGS) entry which is preliminary data.</text>
</comment>
<dbReference type="SMART" id="SM00665">
    <property type="entry name" value="B561"/>
    <property type="match status" value="1"/>
</dbReference>
<accession>A0AAV1II23</accession>
<proteinExistence type="predicted"/>
<keyword evidence="2" id="KW-0813">Transport</keyword>
<evidence type="ECO:0000313" key="12">
    <source>
        <dbReference type="Proteomes" id="UP001314263"/>
    </source>
</evidence>
<dbReference type="CDD" id="cd08760">
    <property type="entry name" value="Cyt_b561_FRRS1_like"/>
    <property type="match status" value="1"/>
</dbReference>
<evidence type="ECO:0000256" key="7">
    <source>
        <dbReference type="SAM" id="MobiDB-lite"/>
    </source>
</evidence>
<keyword evidence="5 8" id="KW-1133">Transmembrane helix</keyword>
<keyword evidence="3 8" id="KW-0812">Transmembrane</keyword>
<feature type="transmembrane region" description="Helical" evidence="8">
    <location>
        <begin position="51"/>
        <end position="72"/>
    </location>
</feature>
<feature type="transmembrane region" description="Helical" evidence="8">
    <location>
        <begin position="162"/>
        <end position="181"/>
    </location>
</feature>
<evidence type="ECO:0000256" key="9">
    <source>
        <dbReference type="SAM" id="SignalP"/>
    </source>
</evidence>
<evidence type="ECO:0000256" key="2">
    <source>
        <dbReference type="ARBA" id="ARBA00022448"/>
    </source>
</evidence>
<gene>
    <name evidence="11" type="ORF">CVIRNUC_009077</name>
</gene>
<evidence type="ECO:0000256" key="4">
    <source>
        <dbReference type="ARBA" id="ARBA00022982"/>
    </source>
</evidence>
<dbReference type="GO" id="GO:0016020">
    <property type="term" value="C:membrane"/>
    <property type="evidence" value="ECO:0007669"/>
    <property type="project" value="UniProtKB-SubCell"/>
</dbReference>
<keyword evidence="9" id="KW-0732">Signal</keyword>
<keyword evidence="6 8" id="KW-0472">Membrane</keyword>
<dbReference type="InterPro" id="IPR006593">
    <property type="entry name" value="Cyt_b561/ferric_Rdtase_TM"/>
</dbReference>
<dbReference type="Pfam" id="PF03188">
    <property type="entry name" value="Cytochrom_B561"/>
    <property type="match status" value="1"/>
</dbReference>
<name>A0AAV1II23_9CHLO</name>
<evidence type="ECO:0000313" key="11">
    <source>
        <dbReference type="EMBL" id="CAK0785865.1"/>
    </source>
</evidence>
<dbReference type="Proteomes" id="UP001314263">
    <property type="component" value="Unassembled WGS sequence"/>
</dbReference>
<evidence type="ECO:0000256" key="3">
    <source>
        <dbReference type="ARBA" id="ARBA00022692"/>
    </source>
</evidence>
<dbReference type="Gene3D" id="1.20.120.1770">
    <property type="match status" value="1"/>
</dbReference>
<dbReference type="PROSITE" id="PS50939">
    <property type="entry name" value="CYTOCHROME_B561"/>
    <property type="match status" value="1"/>
</dbReference>
<dbReference type="EMBL" id="CAUYUE010000013">
    <property type="protein sequence ID" value="CAK0785865.1"/>
    <property type="molecule type" value="Genomic_DNA"/>
</dbReference>
<feature type="compositionally biased region" description="Low complexity" evidence="7">
    <location>
        <begin position="223"/>
        <end position="232"/>
    </location>
</feature>
<feature type="transmembrane region" description="Helical" evidence="8">
    <location>
        <begin position="187"/>
        <end position="208"/>
    </location>
</feature>
<sequence length="244" mass="26413">MQYQAAMSAVPCRLALTWLSLASMAAAQQQSTPATATKPAPPHKHPNDRMLEVHGVLMAVSFVAIIPISAIISSSRHRFLGSSWLQIHRALGLVAALFIIVGAILGIIGWTEIPRVRQILLAHMVIGLILLAFVVLQVSIALGRPSLKSNLRRWWAPTHHNVGRVALLLGFANAIIGAYAAHMDYDWYVWICVVWGVIMLVGIPLIIYARMNPRGEAGASEKAPTGAATTTGPHRDVANDTPYA</sequence>
<feature type="transmembrane region" description="Helical" evidence="8">
    <location>
        <begin position="119"/>
        <end position="142"/>
    </location>
</feature>
<evidence type="ECO:0000259" key="10">
    <source>
        <dbReference type="PROSITE" id="PS50939"/>
    </source>
</evidence>
<evidence type="ECO:0000256" key="5">
    <source>
        <dbReference type="ARBA" id="ARBA00022989"/>
    </source>
</evidence>
<feature type="transmembrane region" description="Helical" evidence="8">
    <location>
        <begin position="93"/>
        <end position="113"/>
    </location>
</feature>
<keyword evidence="4" id="KW-0249">Electron transport</keyword>
<dbReference type="PANTHER" id="PTHR47797">
    <property type="entry name" value="DEHYDROGENASE, PUTATIVE (AFU_ORTHOLOGUE AFUA_8G05805)-RELATED"/>
    <property type="match status" value="1"/>
</dbReference>
<evidence type="ECO:0000256" key="8">
    <source>
        <dbReference type="SAM" id="Phobius"/>
    </source>
</evidence>
<comment type="subcellular location">
    <subcellularLocation>
        <location evidence="1">Membrane</location>
    </subcellularLocation>
</comment>
<organism evidence="11 12">
    <name type="scientific">Coccomyxa viridis</name>
    <dbReference type="NCBI Taxonomy" id="1274662"/>
    <lineage>
        <taxon>Eukaryota</taxon>
        <taxon>Viridiplantae</taxon>
        <taxon>Chlorophyta</taxon>
        <taxon>core chlorophytes</taxon>
        <taxon>Trebouxiophyceae</taxon>
        <taxon>Trebouxiophyceae incertae sedis</taxon>
        <taxon>Coccomyxaceae</taxon>
        <taxon>Coccomyxa</taxon>
    </lineage>
</organism>
<keyword evidence="12" id="KW-1185">Reference proteome</keyword>